<evidence type="ECO:0000313" key="3">
    <source>
        <dbReference type="Proteomes" id="UP001519460"/>
    </source>
</evidence>
<dbReference type="EMBL" id="JACVVK020000048">
    <property type="protein sequence ID" value="KAK7498796.1"/>
    <property type="molecule type" value="Genomic_DNA"/>
</dbReference>
<gene>
    <name evidence="2" type="ORF">BaRGS_00009888</name>
</gene>
<reference evidence="2 3" key="1">
    <citation type="journal article" date="2023" name="Sci. Data">
        <title>Genome assembly of the Korean intertidal mud-creeper Batillaria attramentaria.</title>
        <authorList>
            <person name="Patra A.K."/>
            <person name="Ho P.T."/>
            <person name="Jun S."/>
            <person name="Lee S.J."/>
            <person name="Kim Y."/>
            <person name="Won Y.J."/>
        </authorList>
    </citation>
    <scope>NUCLEOTIDE SEQUENCE [LARGE SCALE GENOMIC DNA]</scope>
    <source>
        <strain evidence="2">Wonlab-2016</strain>
    </source>
</reference>
<evidence type="ECO:0000256" key="1">
    <source>
        <dbReference type="SAM" id="MobiDB-lite"/>
    </source>
</evidence>
<evidence type="ECO:0000313" key="2">
    <source>
        <dbReference type="EMBL" id="KAK7498796.1"/>
    </source>
</evidence>
<organism evidence="2 3">
    <name type="scientific">Batillaria attramentaria</name>
    <dbReference type="NCBI Taxonomy" id="370345"/>
    <lineage>
        <taxon>Eukaryota</taxon>
        <taxon>Metazoa</taxon>
        <taxon>Spiralia</taxon>
        <taxon>Lophotrochozoa</taxon>
        <taxon>Mollusca</taxon>
        <taxon>Gastropoda</taxon>
        <taxon>Caenogastropoda</taxon>
        <taxon>Sorbeoconcha</taxon>
        <taxon>Cerithioidea</taxon>
        <taxon>Batillariidae</taxon>
        <taxon>Batillaria</taxon>
    </lineage>
</organism>
<dbReference type="InterPro" id="IPR011990">
    <property type="entry name" value="TPR-like_helical_dom_sf"/>
</dbReference>
<name>A0ABD0LHV9_9CAEN</name>
<dbReference type="SMART" id="SM00028">
    <property type="entry name" value="TPR"/>
    <property type="match status" value="3"/>
</dbReference>
<feature type="region of interest" description="Disordered" evidence="1">
    <location>
        <begin position="349"/>
        <end position="433"/>
    </location>
</feature>
<keyword evidence="3" id="KW-1185">Reference proteome</keyword>
<proteinExistence type="predicted"/>
<dbReference type="PANTHER" id="PTHR16253">
    <property type="entry name" value="TETRATRICOPEPTIDE REPEAT PROTEIN 22"/>
    <property type="match status" value="1"/>
</dbReference>
<dbReference type="Proteomes" id="UP001519460">
    <property type="component" value="Unassembled WGS sequence"/>
</dbReference>
<dbReference type="InterPro" id="IPR042342">
    <property type="entry name" value="TTC22"/>
</dbReference>
<dbReference type="Gene3D" id="1.25.40.10">
    <property type="entry name" value="Tetratricopeptide repeat domain"/>
    <property type="match status" value="2"/>
</dbReference>
<dbReference type="PANTHER" id="PTHR16253:SF0">
    <property type="entry name" value="TETRATRICOPEPTIDE REPEAT PROTEIN 22"/>
    <property type="match status" value="1"/>
</dbReference>
<comment type="caution">
    <text evidence="2">The sequence shown here is derived from an EMBL/GenBank/DDBJ whole genome shotgun (WGS) entry which is preliminary data.</text>
</comment>
<dbReference type="AlphaFoldDB" id="A0ABD0LHV9"/>
<dbReference type="InterPro" id="IPR019734">
    <property type="entry name" value="TPR_rpt"/>
</dbReference>
<dbReference type="SUPFAM" id="SSF48452">
    <property type="entry name" value="TPR-like"/>
    <property type="match status" value="1"/>
</dbReference>
<sequence>MDFLDEDVTESPLQRSRKTEKREWQTFREKLLDFPHSFHMEDNHHKAAKGNLKQVLVRLQKGLESALSVGYKTALETARAKNYLAFILFCQGHHQEALDKTEEALSEEGEGQNLVALANRATILWRMEDRQEAEEEIRRLQILRNTTDFNYLKVKARAELAFCYSRLDPEFYTEAVRIFEEVLVEAQEPEKWLWTFGLGLTKRRLLSGQYAPMFGRERNLREDTFKALDLLLVVINKADSKNLRAKAHAEVAVLISYMTWDKQLKRDLAEKAGMGSREACNVALELDDSDNSVLCKTAKIFRKMRETQRSVDLLERALSIRESSTAYHHLGLAYKALASEKKREDLGVQVTPYWPRGGRERSSRGRGQGRGDWVARRLQTPRERRQGYAEMAGQESSRDNRSGPAARHSLDLEIYRKKKTAKSPPKPPLRLSRTDPFVTEAMECFEKAFSFSEGQNRFAKYDLALMHRYIGEPLRALKLLEEIRHSELESSHSTLLVSSFEQAGWILNEQSEAEEDHEKKEKLARRAQSMFNKALIKEVQLFSATPHLHEHIGKVWNSFSELLREAEESDLNDKEKLGEKARLFRFISDHNQVMVLLDEIKCIMKSPEEETDPEYLKLRIENYVDLKEFDNAVAFIKLLKCTAPGKATMDLFGDKHYVLKVYIQAAEHALLHNELVDSKEFFQLAFTETVTHTLPDGANTLACIQSSKSGENYFWDVMMFYDNEEPEKESERKAKILAGVLRDVCGLKVTLMDEDILTGSFEKAVVETMDRSRLVVVLPGPEEFDKELMPHLKEDSLRRQTKIVTLLTDCGRVPHCLTCRPSLTCPQELLTLDLKKVAVGGEEVEIIAEKLQNLSMSTVTEHAGSYPSVQAGAVTEHAGSYPTVQAGAVTEHAGSYPSVQAGAVTEHAGSYTSVQAGAVTEHVGSYPSVQAGAVTEHAGSYTTVQAGAVTEHAGSYPTVQAGAVTEHAGSYHTVQAGAVTEHAGSYPTVQAGAVTEHAGSYPTVQAEAVTEHAGSYPSVQAGAVTEHAGSYPSVQAGAVTEHAGSYPSVQAGAVTEHAGSYTSVQAGAGTEHAGSYTSVQAGAVTEHVGSYPSVQAEAGTAQAGEGTERAGRYSKPTIQAICTLFKFLVGIHQERPNVNT</sequence>
<feature type="region of interest" description="Disordered" evidence="1">
    <location>
        <begin position="1"/>
        <end position="20"/>
    </location>
</feature>
<accession>A0ABD0LHV9</accession>
<protein>
    <submittedName>
        <fullName evidence="2">Uncharacterized protein</fullName>
    </submittedName>
</protein>